<organism evidence="3 4">
    <name type="scientific">Xanthoceras sorbifolium</name>
    <dbReference type="NCBI Taxonomy" id="99658"/>
    <lineage>
        <taxon>Eukaryota</taxon>
        <taxon>Viridiplantae</taxon>
        <taxon>Streptophyta</taxon>
        <taxon>Embryophyta</taxon>
        <taxon>Tracheophyta</taxon>
        <taxon>Spermatophyta</taxon>
        <taxon>Magnoliopsida</taxon>
        <taxon>eudicotyledons</taxon>
        <taxon>Gunneridae</taxon>
        <taxon>Pentapetalae</taxon>
        <taxon>rosids</taxon>
        <taxon>malvids</taxon>
        <taxon>Sapindales</taxon>
        <taxon>Sapindaceae</taxon>
        <taxon>Xanthoceroideae</taxon>
        <taxon>Xanthoceras</taxon>
    </lineage>
</organism>
<evidence type="ECO:0000313" key="4">
    <source>
        <dbReference type="Proteomes" id="UP000827721"/>
    </source>
</evidence>
<dbReference type="PANTHER" id="PTHR35499">
    <property type="entry name" value="OS05G0128300 PROTEIN"/>
    <property type="match status" value="1"/>
</dbReference>
<evidence type="ECO:0000259" key="2">
    <source>
        <dbReference type="Pfam" id="PF14383"/>
    </source>
</evidence>
<name>A0ABQ8H7H2_9ROSI</name>
<reference evidence="3 4" key="1">
    <citation type="submission" date="2021-02" db="EMBL/GenBank/DDBJ databases">
        <title>Plant Genome Project.</title>
        <authorList>
            <person name="Zhang R.-G."/>
        </authorList>
    </citation>
    <scope>NUCLEOTIDE SEQUENCE [LARGE SCALE GENOMIC DNA]</scope>
    <source>
        <tissue evidence="3">Leaves</tissue>
    </source>
</reference>
<evidence type="ECO:0000313" key="3">
    <source>
        <dbReference type="EMBL" id="KAH7549877.1"/>
    </source>
</evidence>
<dbReference type="EMBL" id="JAFEMO010000013">
    <property type="protein sequence ID" value="KAH7549877.1"/>
    <property type="molecule type" value="Genomic_DNA"/>
</dbReference>
<protein>
    <recommendedName>
        <fullName evidence="2">DUF3741 domain-containing protein</fullName>
    </recommendedName>
</protein>
<feature type="domain" description="DUF3741" evidence="2">
    <location>
        <begin position="77"/>
        <end position="92"/>
    </location>
</feature>
<proteinExistence type="predicted"/>
<dbReference type="PANTHER" id="PTHR35499:SF1">
    <property type="entry name" value="DUF3741 DOMAIN-CONTAINING PROTEIN"/>
    <property type="match status" value="1"/>
</dbReference>
<keyword evidence="4" id="KW-1185">Reference proteome</keyword>
<accession>A0ABQ8H7H2</accession>
<comment type="caution">
    <text evidence="3">The sequence shown here is derived from an EMBL/GenBank/DDBJ whole genome shotgun (WGS) entry which is preliminary data.</text>
</comment>
<sequence>MNLSSSSPSSSSSGVSFSFDSKSAVSGCFAGILHRILCTRSHPTHPSDQIIESCSVSCDHKDQQLEETKQESVQDKVVAPSVVARLMGLESMSNMSAVGARTTPNSLTRSRSMNSLDCKGSVDQLRGGHRRVKSISTLSVLEMPAFLEQENEEFLVLSFENGSEETKRKSSSSRRKKSDTTSLPLKDSCEKQVCPGFENLECSTPIKNKEKSESETVKFRKKKCVENDCSSEDSSPVSVLDYYQFMTDHEIPRSELDSNLVESSSRRKLSPEPGGELAYENRIGRNDSNLMISEDTKTKKNCLEMWDQIFKMTEAEIAGSKWWLYRENSNNILKKHEDIEQICADFELQIVDQSLDELVQQLVGLHMKL</sequence>
<evidence type="ECO:0000256" key="1">
    <source>
        <dbReference type="SAM" id="MobiDB-lite"/>
    </source>
</evidence>
<gene>
    <name evidence="3" type="ORF">JRO89_XS13G0098300</name>
</gene>
<dbReference type="Pfam" id="PF14383">
    <property type="entry name" value="VARLMGL"/>
    <property type="match status" value="1"/>
</dbReference>
<dbReference type="InterPro" id="IPR032795">
    <property type="entry name" value="DUF3741-assoc"/>
</dbReference>
<dbReference type="Proteomes" id="UP000827721">
    <property type="component" value="Unassembled WGS sequence"/>
</dbReference>
<feature type="region of interest" description="Disordered" evidence="1">
    <location>
        <begin position="161"/>
        <end position="185"/>
    </location>
</feature>